<feature type="chain" id="PRO_5004511006" evidence="1">
    <location>
        <begin position="22"/>
        <end position="154"/>
    </location>
</feature>
<protein>
    <submittedName>
        <fullName evidence="2">Uncharacterized protein</fullName>
    </submittedName>
</protein>
<dbReference type="HOGENOM" id="CLU_146106_0_0_12"/>
<proteinExistence type="predicted"/>
<accession>S3K0Z4</accession>
<dbReference type="EMBL" id="ATFF01000006">
    <property type="protein sequence ID" value="EPF31933.1"/>
    <property type="molecule type" value="Genomic_DNA"/>
</dbReference>
<sequence length="154" mass="17798">MKKLFVLIGVFFLCGAVHCIAQNADLKYYSAIQDGDLTHRYEGYASAEFICDESETDADLMDEVEKLIPKDIRRVTKLTKSTVWLCKKALNEWEYKQGEYYMVLCTDSPYDDKGIFLLIKVIGKDDFEWWGVMITEDNAESFLDALSDLETLFE</sequence>
<keyword evidence="1" id="KW-0732">Signal</keyword>
<dbReference type="Proteomes" id="UP000014541">
    <property type="component" value="Unassembled WGS sequence"/>
</dbReference>
<reference evidence="2 3" key="1">
    <citation type="submission" date="2013-04" db="EMBL/GenBank/DDBJ databases">
        <title>The Genome Sequence of Treponema maltophilum ATCC 51939.</title>
        <authorList>
            <consortium name="The Broad Institute Genomics Platform"/>
            <person name="Earl A."/>
            <person name="Ward D."/>
            <person name="Feldgarden M."/>
            <person name="Gevers D."/>
            <person name="Leonetti C."/>
            <person name="Blanton J.M."/>
            <person name="Dewhirst F.E."/>
            <person name="Izard J."/>
            <person name="Walker B."/>
            <person name="Young S."/>
            <person name="Zeng Q."/>
            <person name="Gargeya S."/>
            <person name="Fitzgerald M."/>
            <person name="Haas B."/>
            <person name="Abouelleil A."/>
            <person name="Allen A.W."/>
            <person name="Alvarado L."/>
            <person name="Arachchi H.M."/>
            <person name="Berlin A.M."/>
            <person name="Chapman S.B."/>
            <person name="Gainer-Dewar J."/>
            <person name="Goldberg J."/>
            <person name="Griggs A."/>
            <person name="Gujja S."/>
            <person name="Hansen M."/>
            <person name="Howarth C."/>
            <person name="Imamovic A."/>
            <person name="Ireland A."/>
            <person name="Larimer J."/>
            <person name="McCowan C."/>
            <person name="Murphy C."/>
            <person name="Pearson M."/>
            <person name="Poon T.W."/>
            <person name="Priest M."/>
            <person name="Roberts A."/>
            <person name="Saif S."/>
            <person name="Shea T."/>
            <person name="Sisk P."/>
            <person name="Sykes S."/>
            <person name="Wortman J."/>
            <person name="Nusbaum C."/>
            <person name="Birren B."/>
        </authorList>
    </citation>
    <scope>NUCLEOTIDE SEQUENCE [LARGE SCALE GENOMIC DNA]</scope>
    <source>
        <strain evidence="2 3">ATCC 51939</strain>
    </source>
</reference>
<keyword evidence="3" id="KW-1185">Reference proteome</keyword>
<dbReference type="OrthoDB" id="361644at2"/>
<evidence type="ECO:0000313" key="3">
    <source>
        <dbReference type="Proteomes" id="UP000014541"/>
    </source>
</evidence>
<feature type="signal peptide" evidence="1">
    <location>
        <begin position="1"/>
        <end position="21"/>
    </location>
</feature>
<dbReference type="RefSeq" id="WP_016526541.1">
    <property type="nucleotide sequence ID" value="NZ_KE332518.1"/>
</dbReference>
<dbReference type="STRING" id="1125699.HMPREF9194_02288"/>
<gene>
    <name evidence="2" type="ORF">HMPREF9194_02288</name>
</gene>
<dbReference type="PATRIC" id="fig|1125699.3.peg.2304"/>
<evidence type="ECO:0000313" key="2">
    <source>
        <dbReference type="EMBL" id="EPF31933.1"/>
    </source>
</evidence>
<name>S3K0Z4_TREMA</name>
<evidence type="ECO:0000256" key="1">
    <source>
        <dbReference type="SAM" id="SignalP"/>
    </source>
</evidence>
<organism evidence="2 3">
    <name type="scientific">Treponema maltophilum ATCC 51939</name>
    <dbReference type="NCBI Taxonomy" id="1125699"/>
    <lineage>
        <taxon>Bacteria</taxon>
        <taxon>Pseudomonadati</taxon>
        <taxon>Spirochaetota</taxon>
        <taxon>Spirochaetia</taxon>
        <taxon>Spirochaetales</taxon>
        <taxon>Treponemataceae</taxon>
        <taxon>Treponema</taxon>
    </lineage>
</organism>
<dbReference type="eggNOG" id="ENOG5031855">
    <property type="taxonomic scope" value="Bacteria"/>
</dbReference>
<dbReference type="AlphaFoldDB" id="S3K0Z4"/>
<comment type="caution">
    <text evidence="2">The sequence shown here is derived from an EMBL/GenBank/DDBJ whole genome shotgun (WGS) entry which is preliminary data.</text>
</comment>